<dbReference type="EMBL" id="KL596715">
    <property type="protein sequence ID" value="KER27761.1"/>
    <property type="molecule type" value="Genomic_DNA"/>
</dbReference>
<reference evidence="1 2" key="1">
    <citation type="submission" date="2013-11" db="EMBL/GenBank/DDBJ databases">
        <title>Opisthorchis viverrini - life in the bile duct.</title>
        <authorList>
            <person name="Young N.D."/>
            <person name="Nagarajan N."/>
            <person name="Lin S.J."/>
            <person name="Korhonen P.K."/>
            <person name="Jex A.R."/>
            <person name="Hall R.S."/>
            <person name="Safavi-Hemami H."/>
            <person name="Kaewkong W."/>
            <person name="Bertrand D."/>
            <person name="Gao S."/>
            <person name="Seet Q."/>
            <person name="Wongkham S."/>
            <person name="Teh B.T."/>
            <person name="Wongkham C."/>
            <person name="Intapan P.M."/>
            <person name="Maleewong W."/>
            <person name="Yang X."/>
            <person name="Hu M."/>
            <person name="Wang Z."/>
            <person name="Hofmann A."/>
            <person name="Sternberg P.W."/>
            <person name="Tan P."/>
            <person name="Wang J."/>
            <person name="Gasser R.B."/>
        </authorList>
    </citation>
    <scope>NUCLEOTIDE SEQUENCE [LARGE SCALE GENOMIC DNA]</scope>
</reference>
<dbReference type="STRING" id="6198.A0A074ZL30"/>
<dbReference type="Gene3D" id="3.60.10.10">
    <property type="entry name" value="Endonuclease/exonuclease/phosphatase"/>
    <property type="match status" value="1"/>
</dbReference>
<accession>A0A074ZL30</accession>
<evidence type="ECO:0000313" key="1">
    <source>
        <dbReference type="EMBL" id="KER27761.1"/>
    </source>
</evidence>
<dbReference type="Proteomes" id="UP000054324">
    <property type="component" value="Unassembled WGS sequence"/>
</dbReference>
<dbReference type="AlphaFoldDB" id="A0A074ZL30"/>
<proteinExistence type="predicted"/>
<sequence>MYIPNHLRAGTLDRPFSIPRCDLMVVLSAAFAALATRGMRSNSRTVYIFGNPDVTVVSTLLPVRAARLPELYEKLLQLPGEKLTPLKRVGLLSSLESHSSGRFGVDARRTDNGARLFQLCADHELFLASTNFKHKRSHCVTWRPQTTNQPWTQLDHVATSHRWRATIQDCRSFWGTPLDSDHAVVRARLTVRFPSGHCKSARSIPIHYLRRTAVAQQYRSKIAQQLSTVKQYCGGSEHVDEAWQNVKGEMLAAFSPVCPTSPIRPLDVVEVVVHD</sequence>
<evidence type="ECO:0000313" key="2">
    <source>
        <dbReference type="Proteomes" id="UP000054324"/>
    </source>
</evidence>
<protein>
    <recommendedName>
        <fullName evidence="3">Endonuclease/exonuclease/phosphatase domain-containing protein</fullName>
    </recommendedName>
</protein>
<dbReference type="CTD" id="20319433"/>
<dbReference type="InterPro" id="IPR036691">
    <property type="entry name" value="Endo/exonu/phosph_ase_sf"/>
</dbReference>
<name>A0A074ZL30_OPIVI</name>
<dbReference type="GeneID" id="20319433"/>
<gene>
    <name evidence="1" type="ORF">T265_05251</name>
</gene>
<dbReference type="RefSeq" id="XP_009168484.1">
    <property type="nucleotide sequence ID" value="XM_009170220.1"/>
</dbReference>
<evidence type="ECO:0008006" key="3">
    <source>
        <dbReference type="Google" id="ProtNLM"/>
    </source>
</evidence>
<dbReference type="KEGG" id="ovi:T265_05251"/>
<dbReference type="OrthoDB" id="6253503at2759"/>
<organism evidence="1 2">
    <name type="scientific">Opisthorchis viverrini</name>
    <name type="common">Southeast Asian liver fluke</name>
    <dbReference type="NCBI Taxonomy" id="6198"/>
    <lineage>
        <taxon>Eukaryota</taxon>
        <taxon>Metazoa</taxon>
        <taxon>Spiralia</taxon>
        <taxon>Lophotrochozoa</taxon>
        <taxon>Platyhelminthes</taxon>
        <taxon>Trematoda</taxon>
        <taxon>Digenea</taxon>
        <taxon>Opisthorchiida</taxon>
        <taxon>Opisthorchiata</taxon>
        <taxon>Opisthorchiidae</taxon>
        <taxon>Opisthorchis</taxon>
    </lineage>
</organism>
<keyword evidence="2" id="KW-1185">Reference proteome</keyword>
<dbReference type="SUPFAM" id="SSF56219">
    <property type="entry name" value="DNase I-like"/>
    <property type="match status" value="1"/>
</dbReference>